<reference evidence="1 2" key="1">
    <citation type="journal article" date="2019" name="Sci. Rep.">
        <title>Orb-weaving spider Araneus ventricosus genome elucidates the spidroin gene catalogue.</title>
        <authorList>
            <person name="Kono N."/>
            <person name="Nakamura H."/>
            <person name="Ohtoshi R."/>
            <person name="Moran D.A.P."/>
            <person name="Shinohara A."/>
            <person name="Yoshida Y."/>
            <person name="Fujiwara M."/>
            <person name="Mori M."/>
            <person name="Tomita M."/>
            <person name="Arakawa K."/>
        </authorList>
    </citation>
    <scope>NUCLEOTIDE SEQUENCE [LARGE SCALE GENOMIC DNA]</scope>
</reference>
<sequence length="98" mass="11411">MRVSPWWHQNSSRMGHRLALSPVNIATNFLPFRRFRFCHEATLQQSAQKLTAVFNYGLDFFLLPYWLIHHLSLFLPTPGSYKSVDSCVDPTKVNGVRF</sequence>
<keyword evidence="2" id="KW-1185">Reference proteome</keyword>
<accession>A0A4Y2AT55</accession>
<dbReference type="AlphaFoldDB" id="A0A4Y2AT55"/>
<evidence type="ECO:0000313" key="1">
    <source>
        <dbReference type="EMBL" id="GBL82687.1"/>
    </source>
</evidence>
<dbReference type="Proteomes" id="UP000499080">
    <property type="component" value="Unassembled WGS sequence"/>
</dbReference>
<evidence type="ECO:0000313" key="2">
    <source>
        <dbReference type="Proteomes" id="UP000499080"/>
    </source>
</evidence>
<comment type="caution">
    <text evidence="1">The sequence shown here is derived from an EMBL/GenBank/DDBJ whole genome shotgun (WGS) entry which is preliminary data.</text>
</comment>
<name>A0A4Y2AT55_ARAVE</name>
<gene>
    <name evidence="1" type="ORF">AVEN_263752_1</name>
</gene>
<dbReference type="EMBL" id="BGPR01000029">
    <property type="protein sequence ID" value="GBL82687.1"/>
    <property type="molecule type" value="Genomic_DNA"/>
</dbReference>
<proteinExistence type="predicted"/>
<organism evidence="1 2">
    <name type="scientific">Araneus ventricosus</name>
    <name type="common">Orbweaver spider</name>
    <name type="synonym">Epeira ventricosa</name>
    <dbReference type="NCBI Taxonomy" id="182803"/>
    <lineage>
        <taxon>Eukaryota</taxon>
        <taxon>Metazoa</taxon>
        <taxon>Ecdysozoa</taxon>
        <taxon>Arthropoda</taxon>
        <taxon>Chelicerata</taxon>
        <taxon>Arachnida</taxon>
        <taxon>Araneae</taxon>
        <taxon>Araneomorphae</taxon>
        <taxon>Entelegynae</taxon>
        <taxon>Araneoidea</taxon>
        <taxon>Araneidae</taxon>
        <taxon>Araneus</taxon>
    </lineage>
</organism>
<protein>
    <submittedName>
        <fullName evidence="1">Uncharacterized protein</fullName>
    </submittedName>
</protein>